<name>A0ACA9QBP9_9GLOM</name>
<evidence type="ECO:0000313" key="1">
    <source>
        <dbReference type="EMBL" id="CAG8737622.1"/>
    </source>
</evidence>
<accession>A0ACA9QBP9</accession>
<comment type="caution">
    <text evidence="1">The sequence shown here is derived from an EMBL/GenBank/DDBJ whole genome shotgun (WGS) entry which is preliminary data.</text>
</comment>
<evidence type="ECO:0000313" key="2">
    <source>
        <dbReference type="Proteomes" id="UP000789525"/>
    </source>
</evidence>
<reference evidence="1" key="1">
    <citation type="submission" date="2021-06" db="EMBL/GenBank/DDBJ databases">
        <authorList>
            <person name="Kallberg Y."/>
            <person name="Tangrot J."/>
            <person name="Rosling A."/>
        </authorList>
    </citation>
    <scope>NUCLEOTIDE SEQUENCE</scope>
    <source>
        <strain evidence="1">CL356</strain>
    </source>
</reference>
<proteinExistence type="predicted"/>
<protein>
    <submittedName>
        <fullName evidence="1">3490_t:CDS:1</fullName>
    </submittedName>
</protein>
<keyword evidence="2" id="KW-1185">Reference proteome</keyword>
<dbReference type="EMBL" id="CAJVPT010046211">
    <property type="protein sequence ID" value="CAG8737622.1"/>
    <property type="molecule type" value="Genomic_DNA"/>
</dbReference>
<feature type="non-terminal residue" evidence="1">
    <location>
        <position position="1"/>
    </location>
</feature>
<gene>
    <name evidence="1" type="ORF">ACOLOM_LOCUS11988</name>
</gene>
<dbReference type="Proteomes" id="UP000789525">
    <property type="component" value="Unassembled WGS sequence"/>
</dbReference>
<sequence length="144" mass="15460">DRMPSAKFVNPVNFSKIPANQPFTIQLKLKNLQAGFFTNAQTNYYAAPAEVNGDGVLIGHTHVVIEPCFSLDNTEPLDPTKFTFFKGVNGAADNNGIVTANVDKGVPPGVYRLFSINTAANHMPAVASVAQRGSLDDGIYFTAE</sequence>
<organism evidence="1 2">
    <name type="scientific">Acaulospora colombiana</name>
    <dbReference type="NCBI Taxonomy" id="27376"/>
    <lineage>
        <taxon>Eukaryota</taxon>
        <taxon>Fungi</taxon>
        <taxon>Fungi incertae sedis</taxon>
        <taxon>Mucoromycota</taxon>
        <taxon>Glomeromycotina</taxon>
        <taxon>Glomeromycetes</taxon>
        <taxon>Diversisporales</taxon>
        <taxon>Acaulosporaceae</taxon>
        <taxon>Acaulospora</taxon>
    </lineage>
</organism>